<dbReference type="CDD" id="cd24076">
    <property type="entry name" value="ASKHA_ATPase_ROK_BsXylR-like"/>
    <property type="match status" value="1"/>
</dbReference>
<comment type="caution">
    <text evidence="3">The sequence shown here is derived from an EMBL/GenBank/DDBJ whole genome shotgun (WGS) entry which is preliminary data.</text>
</comment>
<name>A0ABW8C1I2_9ACTN</name>
<dbReference type="RefSeq" id="WP_269288532.1">
    <property type="nucleotide sequence ID" value="NZ_JBHSIX010000020.1"/>
</dbReference>
<dbReference type="InterPro" id="IPR036388">
    <property type="entry name" value="WH-like_DNA-bd_sf"/>
</dbReference>
<dbReference type="InterPro" id="IPR000835">
    <property type="entry name" value="HTH_MarR-typ"/>
</dbReference>
<dbReference type="Gene3D" id="3.30.420.40">
    <property type="match status" value="2"/>
</dbReference>
<dbReference type="Pfam" id="PF00480">
    <property type="entry name" value="ROK"/>
    <property type="match status" value="1"/>
</dbReference>
<evidence type="ECO:0000313" key="4">
    <source>
        <dbReference type="Proteomes" id="UP001614394"/>
    </source>
</evidence>
<dbReference type="SUPFAM" id="SSF53067">
    <property type="entry name" value="Actin-like ATPase domain"/>
    <property type="match status" value="2"/>
</dbReference>
<dbReference type="Proteomes" id="UP001614394">
    <property type="component" value="Unassembled WGS sequence"/>
</dbReference>
<reference evidence="3 4" key="1">
    <citation type="submission" date="2024-10" db="EMBL/GenBank/DDBJ databases">
        <title>The Natural Products Discovery Center: Release of the First 8490 Sequenced Strains for Exploring Actinobacteria Biosynthetic Diversity.</title>
        <authorList>
            <person name="Kalkreuter E."/>
            <person name="Kautsar S.A."/>
            <person name="Yang D."/>
            <person name="Bader C.D."/>
            <person name="Teijaro C.N."/>
            <person name="Fluegel L."/>
            <person name="Davis C.M."/>
            <person name="Simpson J.R."/>
            <person name="Lauterbach L."/>
            <person name="Steele A.D."/>
            <person name="Gui C."/>
            <person name="Meng S."/>
            <person name="Li G."/>
            <person name="Viehrig K."/>
            <person name="Ye F."/>
            <person name="Su P."/>
            <person name="Kiefer A.F."/>
            <person name="Nichols A."/>
            <person name="Cepeda A.J."/>
            <person name="Yan W."/>
            <person name="Fan B."/>
            <person name="Jiang Y."/>
            <person name="Adhikari A."/>
            <person name="Zheng C.-J."/>
            <person name="Schuster L."/>
            <person name="Cowan T.M."/>
            <person name="Smanski M.J."/>
            <person name="Chevrette M.G."/>
            <person name="De Carvalho L.P.S."/>
            <person name="Shen B."/>
        </authorList>
    </citation>
    <scope>NUCLEOTIDE SEQUENCE [LARGE SCALE GENOMIC DNA]</scope>
    <source>
        <strain evidence="3 4">NPDC053399</strain>
    </source>
</reference>
<dbReference type="Gene3D" id="1.10.10.10">
    <property type="entry name" value="Winged helix-like DNA-binding domain superfamily/Winged helix DNA-binding domain"/>
    <property type="match status" value="1"/>
</dbReference>
<dbReference type="EMBL" id="JBITYG010000002">
    <property type="protein sequence ID" value="MFI9100255.1"/>
    <property type="molecule type" value="Genomic_DNA"/>
</dbReference>
<dbReference type="InterPro" id="IPR036390">
    <property type="entry name" value="WH_DNA-bd_sf"/>
</dbReference>
<dbReference type="PANTHER" id="PTHR18964:SF149">
    <property type="entry name" value="BIFUNCTIONAL UDP-N-ACETYLGLUCOSAMINE 2-EPIMERASE_N-ACETYLMANNOSAMINE KINASE"/>
    <property type="match status" value="1"/>
</dbReference>
<evidence type="ECO:0000259" key="2">
    <source>
        <dbReference type="Pfam" id="PF12802"/>
    </source>
</evidence>
<accession>A0ABW8C1I2</accession>
<dbReference type="PANTHER" id="PTHR18964">
    <property type="entry name" value="ROK (REPRESSOR, ORF, KINASE) FAMILY"/>
    <property type="match status" value="1"/>
</dbReference>
<keyword evidence="4" id="KW-1185">Reference proteome</keyword>
<dbReference type="InterPro" id="IPR000600">
    <property type="entry name" value="ROK"/>
</dbReference>
<proteinExistence type="inferred from homology"/>
<organism evidence="3 4">
    <name type="scientific">Streptomyces fildesensis</name>
    <dbReference type="NCBI Taxonomy" id="375757"/>
    <lineage>
        <taxon>Bacteria</taxon>
        <taxon>Bacillati</taxon>
        <taxon>Actinomycetota</taxon>
        <taxon>Actinomycetes</taxon>
        <taxon>Kitasatosporales</taxon>
        <taxon>Streptomycetaceae</taxon>
        <taxon>Streptomyces</taxon>
    </lineage>
</organism>
<sequence>MRPVSSGAVDFIDVRETNLAVVLRFIRREAPCSRAEVAAGTGLNKATISNIVAELITRGIVVEVGASEERRIGRPAVMLTLDGRRFTALGLEVNVDYLSAVMVDLAERDVLTWHEPVQAAELGAEGCVVRLADLARRAMGEMARQHREVLGITIAVPGLIGTSDGEVAEAPNLGWHEFPLVDRFREQLDDSSVALSLDNDANLGAVGEYRRGALAHTQNLVYLTGEVGVGGGVIINGALMRGSSGYGGEVGHITLMQDGPLCGCGRRGCFEALVGIGSIIQQAAPDLAGSTAQPLTDLAAKVAEVARRAEAGDPRTTAALVRVGEWLGRGSAILLNLFNPQALILGGYFVTLAPWIMPPARRTLAAHTIAPNLGGCQVALSTLGFTAAARGGASSIIDAIDTARLPLPRSGSAAHR</sequence>
<feature type="domain" description="HTH marR-type" evidence="2">
    <location>
        <begin position="22"/>
        <end position="71"/>
    </location>
</feature>
<dbReference type="InterPro" id="IPR043129">
    <property type="entry name" value="ATPase_NBD"/>
</dbReference>
<gene>
    <name evidence="3" type="ORF">ACIGXA_07000</name>
</gene>
<protein>
    <submittedName>
        <fullName evidence="3">ROK family protein</fullName>
    </submittedName>
</protein>
<comment type="similarity">
    <text evidence="1">Belongs to the ROK (NagC/XylR) family.</text>
</comment>
<evidence type="ECO:0000313" key="3">
    <source>
        <dbReference type="EMBL" id="MFI9100255.1"/>
    </source>
</evidence>
<dbReference type="SUPFAM" id="SSF46785">
    <property type="entry name" value="Winged helix' DNA-binding domain"/>
    <property type="match status" value="1"/>
</dbReference>
<dbReference type="Pfam" id="PF12802">
    <property type="entry name" value="MarR_2"/>
    <property type="match status" value="1"/>
</dbReference>
<evidence type="ECO:0000256" key="1">
    <source>
        <dbReference type="ARBA" id="ARBA00006479"/>
    </source>
</evidence>